<feature type="transmembrane region" description="Helical" evidence="7">
    <location>
        <begin position="1492"/>
        <end position="1518"/>
    </location>
</feature>
<feature type="region of interest" description="Disordered" evidence="6">
    <location>
        <begin position="1113"/>
        <end position="1388"/>
    </location>
</feature>
<evidence type="ECO:0000256" key="3">
    <source>
        <dbReference type="ARBA" id="ARBA00022692"/>
    </source>
</evidence>
<feature type="region of interest" description="Disordered" evidence="6">
    <location>
        <begin position="700"/>
        <end position="727"/>
    </location>
</feature>
<dbReference type="PANTHER" id="PTHR13317:SF4">
    <property type="entry name" value="TRANSMEMBRANE ANTERIOR POSTERIOR TRANSFORMATION PROTEIN 1 HOMOLOG"/>
    <property type="match status" value="1"/>
</dbReference>
<evidence type="ECO:0000256" key="2">
    <source>
        <dbReference type="ARBA" id="ARBA00008803"/>
    </source>
</evidence>
<feature type="compositionally biased region" description="Basic and acidic residues" evidence="6">
    <location>
        <begin position="765"/>
        <end position="786"/>
    </location>
</feature>
<comment type="subcellular location">
    <subcellularLocation>
        <location evidence="1">Membrane</location>
        <topology evidence="1">Multi-pass membrane protein</topology>
    </subcellularLocation>
</comment>
<keyword evidence="3 7" id="KW-0812">Transmembrane</keyword>
<dbReference type="Pfam" id="PF05346">
    <property type="entry name" value="DUF747"/>
    <property type="match status" value="1"/>
</dbReference>
<feature type="region of interest" description="Disordered" evidence="6">
    <location>
        <begin position="988"/>
        <end position="1077"/>
    </location>
</feature>
<feature type="region of interest" description="Disordered" evidence="6">
    <location>
        <begin position="565"/>
        <end position="604"/>
    </location>
</feature>
<feature type="compositionally biased region" description="Basic and acidic residues" evidence="6">
    <location>
        <begin position="1174"/>
        <end position="1194"/>
    </location>
</feature>
<reference evidence="8" key="1">
    <citation type="submission" date="2014-11" db="EMBL/GenBank/DDBJ databases">
        <authorList>
            <person name="Otto D Thomas"/>
            <person name="Naeem Raeece"/>
        </authorList>
    </citation>
    <scope>NUCLEOTIDE SEQUENCE</scope>
</reference>
<feature type="transmembrane region" description="Helical" evidence="7">
    <location>
        <begin position="916"/>
        <end position="938"/>
    </location>
</feature>
<feature type="compositionally biased region" description="Basic and acidic residues" evidence="6">
    <location>
        <begin position="387"/>
        <end position="404"/>
    </location>
</feature>
<feature type="region of interest" description="Disordered" evidence="6">
    <location>
        <begin position="50"/>
        <end position="85"/>
    </location>
</feature>
<feature type="region of interest" description="Disordered" evidence="6">
    <location>
        <begin position="289"/>
        <end position="325"/>
    </location>
</feature>
<feature type="compositionally biased region" description="Basic and acidic residues" evidence="6">
    <location>
        <begin position="1054"/>
        <end position="1077"/>
    </location>
</feature>
<dbReference type="GO" id="GO:0005789">
    <property type="term" value="C:endoplasmic reticulum membrane"/>
    <property type="evidence" value="ECO:0007669"/>
    <property type="project" value="TreeGrafter"/>
</dbReference>
<evidence type="ECO:0000256" key="1">
    <source>
        <dbReference type="ARBA" id="ARBA00004141"/>
    </source>
</evidence>
<feature type="region of interest" description="Disordered" evidence="6">
    <location>
        <begin position="425"/>
        <end position="477"/>
    </location>
</feature>
<feature type="region of interest" description="Disordered" evidence="6">
    <location>
        <begin position="375"/>
        <end position="408"/>
    </location>
</feature>
<feature type="region of interest" description="Disordered" evidence="6">
    <location>
        <begin position="760"/>
        <end position="802"/>
    </location>
</feature>
<feature type="compositionally biased region" description="Basic and acidic residues" evidence="6">
    <location>
        <begin position="1361"/>
        <end position="1370"/>
    </location>
</feature>
<dbReference type="PANTHER" id="PTHR13317">
    <property type="entry name" value="TRANSMEMBRANE ANTERIOR POSTERIOR TRANSFORMATION PROTEIN 1 HOMOLOG"/>
    <property type="match status" value="1"/>
</dbReference>
<evidence type="ECO:0000256" key="4">
    <source>
        <dbReference type="ARBA" id="ARBA00022989"/>
    </source>
</evidence>
<keyword evidence="5 7" id="KW-0472">Membrane</keyword>
<evidence type="ECO:0000256" key="7">
    <source>
        <dbReference type="SAM" id="Phobius"/>
    </source>
</evidence>
<feature type="region of interest" description="Disordered" evidence="6">
    <location>
        <begin position="208"/>
        <end position="254"/>
    </location>
</feature>
<feature type="compositionally biased region" description="Basic and acidic residues" evidence="6">
    <location>
        <begin position="1123"/>
        <end position="1144"/>
    </location>
</feature>
<feature type="transmembrane region" description="Helical" evidence="7">
    <location>
        <begin position="816"/>
        <end position="837"/>
    </location>
</feature>
<protein>
    <submittedName>
        <fullName evidence="8">Uncharacterized protein</fullName>
    </submittedName>
</protein>
<dbReference type="VEuPathDB" id="CryptoDB:Cvel_29978"/>
<evidence type="ECO:0000256" key="5">
    <source>
        <dbReference type="ARBA" id="ARBA00023136"/>
    </source>
</evidence>
<keyword evidence="4 7" id="KW-1133">Transmembrane helix</keyword>
<feature type="compositionally biased region" description="Polar residues" evidence="6">
    <location>
        <begin position="1161"/>
        <end position="1173"/>
    </location>
</feature>
<dbReference type="EMBL" id="CDMZ01003420">
    <property type="protein sequence ID" value="CEM46308.1"/>
    <property type="molecule type" value="Genomic_DNA"/>
</dbReference>
<feature type="compositionally biased region" description="Basic and acidic residues" evidence="6">
    <location>
        <begin position="450"/>
        <end position="461"/>
    </location>
</feature>
<accession>A0A0G4HPZ3</accession>
<sequence length="1543" mass="165829">MPPPPHAFGQWPHPFAVLQPSHSRSSSLNDSSFLPPSLFENLNDRHLIGHRQAAGGGGGDGGQRRVMGGEQGRQSVFGPPVENEDDYVRTGGIVSGIGGPRGVGERGLGVSPDSVSGQLQAGGGSFLPQAGADEASLSAVFFPGGGANGAAARLQEHHEQQRLRYGQHFVQEEEGAGMSYGFSPLRGRSSGGTDALAALNSATVIHQRGAGAPSESRTPLSALPGFQWPPANVHGSGGESMRGSQGQSGREHPHHHIHVRGEFDHRQERSRGGVSGLIRLPGPLLLPEAAEGLGAGGSGEMEEGRRSRRAGWLQKSPRRWSDTDLDKEREAAEKWRRSLEEEIATGDVESVSTESGALFSLLLFLWDEFESRRVPFVDGETGGGRSEGGKKGEGEEKNKKEQEKGVMQVEGTGFAVRRGWAGADTAVKGGRQKGTAGDDESRGKGQAGKGKSEGSRGKGKETSGPPTDPRELFQIPKNQLNEMVETPWRVEKLMYLGFFICLDTLLYEFTFMPLQAMFTLFRLLLGFFQIRLLRPSPSVSSTTHRFSSSTYSRSLSRVGFFLGDRQGQSLNKGGETEGDGGERERGTDETESSGGEDNRGEEESCGSDFELFGVNLGAPAIYDTVRFLLLTGSYLIFSQLDVSRVYHYIRGQSLVKLYVVFNMLEIFEKLVRSLGRDLLESLLAETLQWLQTIGERKRAAEKRGEESLRETTRRKSGVSGSNSDADPGGLSSRLLAFPTATLPLSLLRDLSLSFVFSSRGQAGGREGEACAVERDRDGQKEMDRKRAGSSNAVRGSAGGEGGDEGGIAGSWEKAAAAAYVAGRLMVVVLYVCLHSSLHLLRVLALNIAINSSENAMFLIVITNNFAEIKSSVFKKFSQSALFQVQASSDVVERFHLVSDTFIVFLRMSFFKKRSKGSTLSVAGWLVFIFFLEIVVDWWKHIFLVKFNSLPAAVFERYHETLIADILMSRAPPMPASCWVVPPVLSPSRQQQQLQQEEGRTSPLGEGTQEGETSGGCKDADKDVQSGLANAKSSPEGVVMSATKFLSQSAPHPASGEHDSTTDRAAEHIDGKSCRRGDATKAAAGRKVEGTSAAVNVNSAECVGEEHIRIHAHASAECNSSQETVEREHRETGESFPKQHLEAGREAGGQEQKQGDAEIPNVTLSSPNSLQPRSTIDKEKELERRGSTEREHENSDGTGKTGDADDEGDCRQKQETALACSSTHAGGLSPELVRPPAAAENGAGPHSMSVHTATASDGGMQSPPMAPEGPSHTSVSLREVSTDSAGPPAAPVDAFSSPPTAPYPLLCTPDIAPHGTPDGASASLWSPSTAPALPDREQGQSHAGDSSSAEKHSTGHRGSVGGDREQTRRFSDVGLNGGKERGDAEVPGMSRRRERIEAVGFGFGMPGSVPGSRRYLWAPSGRERERERERDAAERHRFSLLRKAINERVGHKVVCRGAVAFSHAPARRLGFVALPLATLLLSSAPTFSMRSPLAMLALVLIVLCLFLLKAVVSVVLVAYGISRRRRIFKLEGKKPGEFAGLGSL</sequence>
<comment type="similarity">
    <text evidence="2">Belongs to the TAPT1 family.</text>
</comment>
<name>A0A0G4HPZ3_9ALVE</name>
<organism evidence="8">
    <name type="scientific">Chromera velia CCMP2878</name>
    <dbReference type="NCBI Taxonomy" id="1169474"/>
    <lineage>
        <taxon>Eukaryota</taxon>
        <taxon>Sar</taxon>
        <taxon>Alveolata</taxon>
        <taxon>Colpodellida</taxon>
        <taxon>Chromeraceae</taxon>
        <taxon>Chromera</taxon>
    </lineage>
</organism>
<evidence type="ECO:0000313" key="8">
    <source>
        <dbReference type="EMBL" id="CEM46308.1"/>
    </source>
</evidence>
<feature type="compositionally biased region" description="Low complexity" evidence="6">
    <location>
        <begin position="1004"/>
        <end position="1015"/>
    </location>
</feature>
<evidence type="ECO:0000256" key="6">
    <source>
        <dbReference type="SAM" id="MobiDB-lite"/>
    </source>
</evidence>
<feature type="compositionally biased region" description="Basic and acidic residues" evidence="6">
    <location>
        <begin position="700"/>
        <end position="713"/>
    </location>
</feature>
<gene>
    <name evidence="8" type="ORF">Cvel_29978</name>
</gene>
<dbReference type="InterPro" id="IPR008010">
    <property type="entry name" value="Tatp1"/>
</dbReference>
<proteinExistence type="inferred from homology"/>